<dbReference type="EMBL" id="CP029752">
    <property type="protein sequence ID" value="QFG77126.1"/>
    <property type="molecule type" value="Genomic_DNA"/>
</dbReference>
<dbReference type="PRINTS" id="PR00032">
    <property type="entry name" value="HTHARAC"/>
</dbReference>
<proteinExistence type="predicted"/>
<dbReference type="GO" id="GO:0043565">
    <property type="term" value="F:sequence-specific DNA binding"/>
    <property type="evidence" value="ECO:0007669"/>
    <property type="project" value="InterPro"/>
</dbReference>
<gene>
    <name evidence="5" type="ORF">DMB90_03785</name>
</gene>
<evidence type="ECO:0000256" key="1">
    <source>
        <dbReference type="ARBA" id="ARBA00023015"/>
    </source>
</evidence>
<dbReference type="GO" id="GO:0003700">
    <property type="term" value="F:DNA-binding transcription factor activity"/>
    <property type="evidence" value="ECO:0007669"/>
    <property type="project" value="InterPro"/>
</dbReference>
<dbReference type="InterPro" id="IPR020449">
    <property type="entry name" value="Tscrpt_reg_AraC-type_HTH"/>
</dbReference>
<dbReference type="Pfam" id="PF00165">
    <property type="entry name" value="HTH_AraC"/>
    <property type="match status" value="1"/>
</dbReference>
<organism evidence="5">
    <name type="scientific">Raoultella planticola</name>
    <name type="common">Klebsiella planticola</name>
    <dbReference type="NCBI Taxonomy" id="575"/>
    <lineage>
        <taxon>Bacteria</taxon>
        <taxon>Pseudomonadati</taxon>
        <taxon>Pseudomonadota</taxon>
        <taxon>Gammaproteobacteria</taxon>
        <taxon>Enterobacterales</taxon>
        <taxon>Enterobacteriaceae</taxon>
        <taxon>Klebsiella/Raoultella group</taxon>
        <taxon>Raoultella</taxon>
    </lineage>
</organism>
<evidence type="ECO:0000259" key="4">
    <source>
        <dbReference type="PROSITE" id="PS01124"/>
    </source>
</evidence>
<dbReference type="PROSITE" id="PS01124">
    <property type="entry name" value="HTH_ARAC_FAMILY_2"/>
    <property type="match status" value="1"/>
</dbReference>
<dbReference type="SUPFAM" id="SSF46689">
    <property type="entry name" value="Homeodomain-like"/>
    <property type="match status" value="1"/>
</dbReference>
<reference evidence="5" key="1">
    <citation type="submission" date="2018-05" db="EMBL/GenBank/DDBJ databases">
        <title>Bacterial isolates from healthy term breastfed infants carrying antibiotic resistance genes.</title>
        <authorList>
            <person name="Casaburi G."/>
        </authorList>
    </citation>
    <scope>NUCLEOTIDE SEQUENCE [LARGE SCALE GENOMIC DNA]</scope>
    <source>
        <strain evidence="5">7084_4</strain>
    </source>
</reference>
<dbReference type="Gene3D" id="1.10.10.60">
    <property type="entry name" value="Homeodomain-like"/>
    <property type="match status" value="1"/>
</dbReference>
<sequence length="41" mass="4763">MVDVAQTAGFTDSAYFCLRFRQHLGCTPLEFRDRLDNRRVG</sequence>
<keyword evidence="3" id="KW-0804">Transcription</keyword>
<dbReference type="InterPro" id="IPR009057">
    <property type="entry name" value="Homeodomain-like_sf"/>
</dbReference>
<dbReference type="InterPro" id="IPR018060">
    <property type="entry name" value="HTH_AraC"/>
</dbReference>
<dbReference type="AlphaFoldDB" id="A0A5P6AAX5"/>
<evidence type="ECO:0000313" key="5">
    <source>
        <dbReference type="EMBL" id="QFG77126.1"/>
    </source>
</evidence>
<accession>A0A5P6AAX5</accession>
<keyword evidence="1" id="KW-0805">Transcription regulation</keyword>
<keyword evidence="2" id="KW-0238">DNA-binding</keyword>
<name>A0A5P6AAX5_RAOPL</name>
<evidence type="ECO:0000256" key="2">
    <source>
        <dbReference type="ARBA" id="ARBA00023125"/>
    </source>
</evidence>
<feature type="domain" description="HTH araC/xylS-type" evidence="4">
    <location>
        <begin position="1"/>
        <end position="34"/>
    </location>
</feature>
<evidence type="ECO:0000256" key="3">
    <source>
        <dbReference type="ARBA" id="ARBA00023163"/>
    </source>
</evidence>
<protein>
    <recommendedName>
        <fullName evidence="4">HTH araC/xylS-type domain-containing protein</fullName>
    </recommendedName>
</protein>